<evidence type="ECO:0000256" key="3">
    <source>
        <dbReference type="ARBA" id="ARBA00022723"/>
    </source>
</evidence>
<dbReference type="Gene3D" id="2.130.10.10">
    <property type="entry name" value="YVTN repeat-like/Quinoprotein amine dehydrogenase"/>
    <property type="match status" value="3"/>
</dbReference>
<dbReference type="InterPro" id="IPR036909">
    <property type="entry name" value="Cyt_c-like_dom_sf"/>
</dbReference>
<reference evidence="7" key="1">
    <citation type="submission" date="2018-06" db="EMBL/GenBank/DDBJ databases">
        <authorList>
            <person name="Zhirakovskaya E."/>
        </authorList>
    </citation>
    <scope>NUCLEOTIDE SEQUENCE</scope>
</reference>
<dbReference type="InterPro" id="IPR009056">
    <property type="entry name" value="Cyt_c-like_dom"/>
</dbReference>
<keyword evidence="5" id="KW-0408">Iron</keyword>
<dbReference type="Pfam" id="PF00400">
    <property type="entry name" value="WD40"/>
    <property type="match status" value="5"/>
</dbReference>
<dbReference type="Pfam" id="PF07676">
    <property type="entry name" value="PD40"/>
    <property type="match status" value="1"/>
</dbReference>
<dbReference type="PROSITE" id="PS50082">
    <property type="entry name" value="WD_REPEATS_2"/>
    <property type="match status" value="4"/>
</dbReference>
<dbReference type="AlphaFoldDB" id="A0A3B1DCG0"/>
<keyword evidence="2" id="KW-0349">Heme</keyword>
<dbReference type="PROSITE" id="PS00678">
    <property type="entry name" value="WD_REPEATS_1"/>
    <property type="match status" value="1"/>
</dbReference>
<dbReference type="InterPro" id="IPR001680">
    <property type="entry name" value="WD40_rpt"/>
</dbReference>
<dbReference type="SUPFAM" id="SSF46626">
    <property type="entry name" value="Cytochrome c"/>
    <property type="match status" value="1"/>
</dbReference>
<dbReference type="GO" id="GO:0009055">
    <property type="term" value="F:electron transfer activity"/>
    <property type="evidence" value="ECO:0007669"/>
    <property type="project" value="InterPro"/>
</dbReference>
<dbReference type="CDD" id="cd00200">
    <property type="entry name" value="WD40"/>
    <property type="match status" value="1"/>
</dbReference>
<dbReference type="InterPro" id="IPR015943">
    <property type="entry name" value="WD40/YVTN_repeat-like_dom_sf"/>
</dbReference>
<dbReference type="InterPro" id="IPR019775">
    <property type="entry name" value="WD40_repeat_CS"/>
</dbReference>
<evidence type="ECO:0000256" key="4">
    <source>
        <dbReference type="ARBA" id="ARBA00022737"/>
    </source>
</evidence>
<sequence>MRIKIFTILLTISCLLTITKQTVEAGTAVEKKAAEKRIAKLKIVKLKKESDTASAKFSVAEKKWIVATQKVEQLQLKKHEVKLAKSQANLFLKNADKLLKEKQKALTALTTLMKKREKAIQGKNRQRDKLIQSMTNVQTRITKGKKQLSKLQKDERKTKVAHKTALLQLTKTKVKSQRVTIEAKAKLAKTNLAKIRKAILKYQVGLVKLNQQYKRSIASKNKLNAAIKTIASRLAETTTKSKKANANIKAIIAKVAASKTTIANSPKQLSQFDVQIHAAKLVAERLHQTVVPLRKIATVKLLTYEKTMLASGKMVSFADKIAPIFLKRCIICHSNKKTEGDFNMQTFAGILKGGESGIAIDYETPEFSALLTMIEDGSMPKDANPLPKAEIALIKKWLITGAQPGATTNLQASLIKIVPTRKHPFPPKTYRASLPVTALAFNPTGTVLASSGYHEVLLWNPISGALQQRINGIGQRVHDIAFSPDGRYLAIAATTPGEIGEVKLYDGKSGKHLANLLVTEDTITTIAFRPDGRQLAAAGADRMVHLIDIASKKEILTIEGHSHEITDVVFSPDGLLLATACLDKTARIFHAKTGELMKSFNNHNTPVHSLAFSTDGKQILSGAEDRQLRIWNVSDGKEARVIRGAGTYITQIVTTPDDMVFSANKNRKILQYKFSSGKLVRRYQYHNDYIYSLAVNYSENMIASGSHDGMIKVWSSETGKQLQTIKAVPVPINKKRSSIKRKPTTKK</sequence>
<dbReference type="InterPro" id="IPR050349">
    <property type="entry name" value="WD_LIS1/nudF_dynein_reg"/>
</dbReference>
<keyword evidence="1" id="KW-0853">WD repeat</keyword>
<evidence type="ECO:0000259" key="6">
    <source>
        <dbReference type="PROSITE" id="PS51007"/>
    </source>
</evidence>
<dbReference type="PROSITE" id="PS51007">
    <property type="entry name" value="CYTC"/>
    <property type="match status" value="1"/>
</dbReference>
<evidence type="ECO:0000256" key="5">
    <source>
        <dbReference type="ARBA" id="ARBA00023004"/>
    </source>
</evidence>
<dbReference type="GO" id="GO:0046872">
    <property type="term" value="F:metal ion binding"/>
    <property type="evidence" value="ECO:0007669"/>
    <property type="project" value="UniProtKB-KW"/>
</dbReference>
<dbReference type="InterPro" id="IPR011429">
    <property type="entry name" value="Cyt_c_Planctomycete-type"/>
</dbReference>
<accession>A0A3B1DCG0</accession>
<feature type="domain" description="Cytochrome c" evidence="6">
    <location>
        <begin position="316"/>
        <end position="402"/>
    </location>
</feature>
<organism evidence="7">
    <name type="scientific">hydrothermal vent metagenome</name>
    <dbReference type="NCBI Taxonomy" id="652676"/>
    <lineage>
        <taxon>unclassified sequences</taxon>
        <taxon>metagenomes</taxon>
        <taxon>ecological metagenomes</taxon>
    </lineage>
</organism>
<evidence type="ECO:0000313" key="7">
    <source>
        <dbReference type="EMBL" id="VAX39989.1"/>
    </source>
</evidence>
<keyword evidence="4" id="KW-0677">Repeat</keyword>
<dbReference type="GO" id="GO:0020037">
    <property type="term" value="F:heme binding"/>
    <property type="evidence" value="ECO:0007669"/>
    <property type="project" value="InterPro"/>
</dbReference>
<proteinExistence type="predicted"/>
<dbReference type="InterPro" id="IPR036322">
    <property type="entry name" value="WD40_repeat_dom_sf"/>
</dbReference>
<dbReference type="EMBL" id="UOGL01000390">
    <property type="protein sequence ID" value="VAX39989.1"/>
    <property type="molecule type" value="Genomic_DNA"/>
</dbReference>
<dbReference type="PANTHER" id="PTHR44129">
    <property type="entry name" value="WD REPEAT-CONTAINING PROTEIN POP1"/>
    <property type="match status" value="1"/>
</dbReference>
<name>A0A3B1DCG0_9ZZZZ</name>
<dbReference type="Pfam" id="PF07635">
    <property type="entry name" value="PSCyt1"/>
    <property type="match status" value="1"/>
</dbReference>
<evidence type="ECO:0000256" key="2">
    <source>
        <dbReference type="ARBA" id="ARBA00022617"/>
    </source>
</evidence>
<dbReference type="PROSITE" id="PS50294">
    <property type="entry name" value="WD_REPEATS_REGION"/>
    <property type="match status" value="3"/>
</dbReference>
<dbReference type="InterPro" id="IPR011659">
    <property type="entry name" value="WD40"/>
</dbReference>
<evidence type="ECO:0000256" key="1">
    <source>
        <dbReference type="ARBA" id="ARBA00022574"/>
    </source>
</evidence>
<protein>
    <submittedName>
        <fullName evidence="7">High-affnity carbon uptake protein Hat/HatR</fullName>
    </submittedName>
</protein>
<keyword evidence="3" id="KW-0479">Metal-binding</keyword>
<dbReference type="SMART" id="SM00320">
    <property type="entry name" value="WD40"/>
    <property type="match status" value="7"/>
</dbReference>
<dbReference type="SUPFAM" id="SSF50978">
    <property type="entry name" value="WD40 repeat-like"/>
    <property type="match status" value="1"/>
</dbReference>
<gene>
    <name evidence="7" type="ORF">MNBD_PLANCTO02-3284</name>
</gene>